<dbReference type="GO" id="GO:0038023">
    <property type="term" value="F:signaling receptor activity"/>
    <property type="evidence" value="ECO:0007669"/>
    <property type="project" value="InterPro"/>
</dbReference>
<dbReference type="PANTHER" id="PTHR32552">
    <property type="entry name" value="FERRICHROME IRON RECEPTOR-RELATED"/>
    <property type="match status" value="1"/>
</dbReference>
<evidence type="ECO:0000256" key="14">
    <source>
        <dbReference type="PROSITE-ProRule" id="PRU01360"/>
    </source>
</evidence>
<evidence type="ECO:0000256" key="15">
    <source>
        <dbReference type="RuleBase" id="RU003357"/>
    </source>
</evidence>
<evidence type="ECO:0000256" key="7">
    <source>
        <dbReference type="ARBA" id="ARBA00022729"/>
    </source>
</evidence>
<dbReference type="InterPro" id="IPR010105">
    <property type="entry name" value="TonB_sidphr_rcpt"/>
</dbReference>
<evidence type="ECO:0000256" key="13">
    <source>
        <dbReference type="ARBA" id="ARBA00023237"/>
    </source>
</evidence>
<sequence length="752" mass="80893">MQSSVAKPSKTSLRAVPSLALALASSAVFVPTHVFGQAADNTPVLAPVKVTGEREQSSYQTPVASQPKFTAPLLDTPKTVQVIPQAVIQDSAASSLEDVLRNVPGITFGAGEGGQPLADRPFIRGMSSGNNVYVDGIRDPGGQTREIFNLESVEVIKGADSAYGGRGSGGGSINLASKRARLGNFAEGSLGFGTDHYLRGTADGNWQFNETSAFRLSVLGAKGDVAGREAVDYKKKGIAPSLSFGLGTPTRVTLSYYHLETNGMPDYGVPLASKAPALDNGSGILDVSRDAFYGLYARDYQKTKADIGTVEIEHDLSDKLTFRNATRYGKTLNDYVVTNPGDGTVKLDPTTNTYWMKRGTKSRWQESTMLTNISELYGEFETGSLKHRFNAGVELTRETNENATYNVATLSGTTCPVTAGFGVGDRDCTPLLSPNPNDPWTGTITRNPLSQDLTSTTRSAYLLDTIDLSERFQLNTGVRVDNYRISGDYTAGRPAVTGSADGEWTMFNYQVGLVYKPASNGSVYVSYATASTPPTISGGDQESLGADTSSLKPERSNTIELGTKWDVLDNKLSLTAAIFQNERKDAQISIDANTTAQAGKTRVRGLELGISGQITREWSVFGGYTYMDSELLKGSYNSVNEGDPLANTPKHSLSLWSTYAVTPDFTLGGGAYYVGKTFGGNQNGAGGGTNKVYMPAYWRFDAMASYQVNKHLNVQLNALNLADKEYYVRTNGVHHADFGPGRQFILSANMRY</sequence>
<dbReference type="Pfam" id="PF00593">
    <property type="entry name" value="TonB_dep_Rec_b-barrel"/>
    <property type="match status" value="1"/>
</dbReference>
<evidence type="ECO:0000259" key="17">
    <source>
        <dbReference type="Pfam" id="PF00593"/>
    </source>
</evidence>
<keyword evidence="5" id="KW-0410">Iron transport</keyword>
<keyword evidence="11 14" id="KW-0472">Membrane</keyword>
<evidence type="ECO:0000256" key="4">
    <source>
        <dbReference type="ARBA" id="ARBA00022452"/>
    </source>
</evidence>
<dbReference type="Proteomes" id="UP000545386">
    <property type="component" value="Unassembled WGS sequence"/>
</dbReference>
<evidence type="ECO:0000256" key="10">
    <source>
        <dbReference type="ARBA" id="ARBA00023077"/>
    </source>
</evidence>
<organism evidence="19 20">
    <name type="scientific">Pusillimonas minor</name>
    <dbReference type="NCBI Taxonomy" id="2697024"/>
    <lineage>
        <taxon>Bacteria</taxon>
        <taxon>Pseudomonadati</taxon>
        <taxon>Pseudomonadota</taxon>
        <taxon>Betaproteobacteria</taxon>
        <taxon>Burkholderiales</taxon>
        <taxon>Alcaligenaceae</taxon>
        <taxon>Pusillimonas</taxon>
    </lineage>
</organism>
<keyword evidence="12 19" id="KW-0675">Receptor</keyword>
<dbReference type="PROSITE" id="PS52016">
    <property type="entry name" value="TONB_DEPENDENT_REC_3"/>
    <property type="match status" value="1"/>
</dbReference>
<comment type="similarity">
    <text evidence="2 14 15">Belongs to the TonB-dependent receptor family.</text>
</comment>
<dbReference type="Gene3D" id="2.170.130.10">
    <property type="entry name" value="TonB-dependent receptor, plug domain"/>
    <property type="match status" value="1"/>
</dbReference>
<dbReference type="InterPro" id="IPR036942">
    <property type="entry name" value="Beta-barrel_TonB_sf"/>
</dbReference>
<feature type="domain" description="TonB-dependent receptor plug" evidence="18">
    <location>
        <begin position="73"/>
        <end position="171"/>
    </location>
</feature>
<keyword evidence="20" id="KW-1185">Reference proteome</keyword>
<name>A0A842HQP1_9BURK</name>
<keyword evidence="9" id="KW-0406">Ion transport</keyword>
<keyword evidence="10 15" id="KW-0798">TonB box</keyword>
<comment type="caution">
    <text evidence="19">The sequence shown here is derived from an EMBL/GenBank/DDBJ whole genome shotgun (WGS) entry which is preliminary data.</text>
</comment>
<proteinExistence type="inferred from homology"/>
<feature type="signal peptide" evidence="16">
    <location>
        <begin position="1"/>
        <end position="30"/>
    </location>
</feature>
<evidence type="ECO:0000256" key="3">
    <source>
        <dbReference type="ARBA" id="ARBA00022448"/>
    </source>
</evidence>
<dbReference type="CDD" id="cd01347">
    <property type="entry name" value="ligand_gated_channel"/>
    <property type="match status" value="1"/>
</dbReference>
<evidence type="ECO:0000313" key="19">
    <source>
        <dbReference type="EMBL" id="MBC2770154.1"/>
    </source>
</evidence>
<dbReference type="Gene3D" id="2.40.170.20">
    <property type="entry name" value="TonB-dependent receptor, beta-barrel domain"/>
    <property type="match status" value="1"/>
</dbReference>
<evidence type="ECO:0000256" key="1">
    <source>
        <dbReference type="ARBA" id="ARBA00004571"/>
    </source>
</evidence>
<dbReference type="InterPro" id="IPR039426">
    <property type="entry name" value="TonB-dep_rcpt-like"/>
</dbReference>
<dbReference type="EMBL" id="JACJUU010000006">
    <property type="protein sequence ID" value="MBC2770154.1"/>
    <property type="molecule type" value="Genomic_DNA"/>
</dbReference>
<dbReference type="NCBIfam" id="TIGR01783">
    <property type="entry name" value="TonB-siderophor"/>
    <property type="match status" value="1"/>
</dbReference>
<keyword evidence="4 14" id="KW-1134">Transmembrane beta strand</keyword>
<keyword evidence="3 14" id="KW-0813">Transport</keyword>
<comment type="subcellular location">
    <subcellularLocation>
        <location evidence="1 14">Cell outer membrane</location>
        <topology evidence="1 14">Multi-pass membrane protein</topology>
    </subcellularLocation>
</comment>
<keyword evidence="6 14" id="KW-0812">Transmembrane</keyword>
<keyword evidence="7 16" id="KW-0732">Signal</keyword>
<dbReference type="GO" id="GO:0015344">
    <property type="term" value="F:siderophore uptake transmembrane transporter activity"/>
    <property type="evidence" value="ECO:0007669"/>
    <property type="project" value="TreeGrafter"/>
</dbReference>
<dbReference type="InterPro" id="IPR000531">
    <property type="entry name" value="Beta-barrel_TonB"/>
</dbReference>
<dbReference type="InterPro" id="IPR037066">
    <property type="entry name" value="Plug_dom_sf"/>
</dbReference>
<dbReference type="GO" id="GO:0009279">
    <property type="term" value="C:cell outer membrane"/>
    <property type="evidence" value="ECO:0007669"/>
    <property type="project" value="UniProtKB-SubCell"/>
</dbReference>
<feature type="chain" id="PRO_5032295652" evidence="16">
    <location>
        <begin position="31"/>
        <end position="752"/>
    </location>
</feature>
<reference evidence="19 20" key="1">
    <citation type="submission" date="2020-08" db="EMBL/GenBank/DDBJ databases">
        <title>Paraeoetvoesia sp. YC-7-48 draft genome sequence.</title>
        <authorList>
            <person name="Yao L."/>
        </authorList>
    </citation>
    <scope>NUCLEOTIDE SEQUENCE [LARGE SCALE GENOMIC DNA]</scope>
    <source>
        <strain evidence="20">YC-7-48</strain>
    </source>
</reference>
<feature type="domain" description="TonB-dependent receptor-like beta-barrel" evidence="17">
    <location>
        <begin position="250"/>
        <end position="721"/>
    </location>
</feature>
<dbReference type="AlphaFoldDB" id="A0A842HQP1"/>
<evidence type="ECO:0000256" key="5">
    <source>
        <dbReference type="ARBA" id="ARBA00022496"/>
    </source>
</evidence>
<evidence type="ECO:0000256" key="16">
    <source>
        <dbReference type="SAM" id="SignalP"/>
    </source>
</evidence>
<dbReference type="InterPro" id="IPR012910">
    <property type="entry name" value="Plug_dom"/>
</dbReference>
<evidence type="ECO:0000256" key="2">
    <source>
        <dbReference type="ARBA" id="ARBA00009810"/>
    </source>
</evidence>
<dbReference type="RefSeq" id="WP_185779848.1">
    <property type="nucleotide sequence ID" value="NZ_JACJUU010000006.1"/>
</dbReference>
<evidence type="ECO:0000256" key="6">
    <source>
        <dbReference type="ARBA" id="ARBA00022692"/>
    </source>
</evidence>
<gene>
    <name evidence="19" type="ORF">GTU67_09550</name>
</gene>
<protein>
    <submittedName>
        <fullName evidence="19">TonB-dependent siderophore receptor</fullName>
    </submittedName>
</protein>
<dbReference type="FunFam" id="2.170.130.10:FF:000001">
    <property type="entry name" value="Catecholate siderophore TonB-dependent receptor"/>
    <property type="match status" value="1"/>
</dbReference>
<evidence type="ECO:0000256" key="9">
    <source>
        <dbReference type="ARBA" id="ARBA00023065"/>
    </source>
</evidence>
<accession>A0A842HQP1</accession>
<dbReference type="GO" id="GO:0015891">
    <property type="term" value="P:siderophore transport"/>
    <property type="evidence" value="ECO:0007669"/>
    <property type="project" value="InterPro"/>
</dbReference>
<keyword evidence="8" id="KW-0408">Iron</keyword>
<dbReference type="SUPFAM" id="SSF56935">
    <property type="entry name" value="Porins"/>
    <property type="match status" value="1"/>
</dbReference>
<keyword evidence="13 14" id="KW-0998">Cell outer membrane</keyword>
<evidence type="ECO:0000256" key="12">
    <source>
        <dbReference type="ARBA" id="ARBA00023170"/>
    </source>
</evidence>
<evidence type="ECO:0000256" key="11">
    <source>
        <dbReference type="ARBA" id="ARBA00023136"/>
    </source>
</evidence>
<evidence type="ECO:0000259" key="18">
    <source>
        <dbReference type="Pfam" id="PF07715"/>
    </source>
</evidence>
<evidence type="ECO:0000256" key="8">
    <source>
        <dbReference type="ARBA" id="ARBA00023004"/>
    </source>
</evidence>
<dbReference type="Pfam" id="PF07715">
    <property type="entry name" value="Plug"/>
    <property type="match status" value="1"/>
</dbReference>
<dbReference type="PANTHER" id="PTHR32552:SF89">
    <property type="entry name" value="CATECHOLATE SIDEROPHORE RECEPTOR FIU"/>
    <property type="match status" value="1"/>
</dbReference>
<evidence type="ECO:0000313" key="20">
    <source>
        <dbReference type="Proteomes" id="UP000545386"/>
    </source>
</evidence>